<dbReference type="RefSeq" id="WP_175152686.1">
    <property type="nucleotide sequence ID" value="NZ_CADIKK010000033.1"/>
</dbReference>
<evidence type="ECO:0000313" key="3">
    <source>
        <dbReference type="Proteomes" id="UP000494365"/>
    </source>
</evidence>
<name>A0A6S7BJN4_9BURK</name>
<proteinExistence type="predicted"/>
<feature type="region of interest" description="Disordered" evidence="1">
    <location>
        <begin position="58"/>
        <end position="77"/>
    </location>
</feature>
<sequence length="121" mass="13140">MVAPISVRLSEEKWQLYSDLAQAQGVGLSTYLKRRLEQGDQLAEQLASLRRVIEASLIPRDEPAAPSGPGAPATSPRQDGILLELLLLMRSAVGEAKMGVVHGELRRQNLPVWTGDAGSRK</sequence>
<dbReference type="AlphaFoldDB" id="A0A6S7BJN4"/>
<feature type="compositionally biased region" description="Low complexity" evidence="1">
    <location>
        <begin position="64"/>
        <end position="76"/>
    </location>
</feature>
<keyword evidence="3" id="KW-1185">Reference proteome</keyword>
<dbReference type="Proteomes" id="UP000494365">
    <property type="component" value="Unassembled WGS sequence"/>
</dbReference>
<evidence type="ECO:0000313" key="2">
    <source>
        <dbReference type="EMBL" id="CAB3802737.1"/>
    </source>
</evidence>
<gene>
    <name evidence="2" type="ORF">LMG28614_05685</name>
</gene>
<accession>A0A6S7BJN4</accession>
<protein>
    <submittedName>
        <fullName evidence="2">Uncharacterized protein</fullName>
    </submittedName>
</protein>
<dbReference type="EMBL" id="CADIKK010000033">
    <property type="protein sequence ID" value="CAB3802737.1"/>
    <property type="molecule type" value="Genomic_DNA"/>
</dbReference>
<organism evidence="2 3">
    <name type="scientific">Paraburkholderia ultramafica</name>
    <dbReference type="NCBI Taxonomy" id="1544867"/>
    <lineage>
        <taxon>Bacteria</taxon>
        <taxon>Pseudomonadati</taxon>
        <taxon>Pseudomonadota</taxon>
        <taxon>Betaproteobacteria</taxon>
        <taxon>Burkholderiales</taxon>
        <taxon>Burkholderiaceae</taxon>
        <taxon>Paraburkholderia</taxon>
    </lineage>
</organism>
<reference evidence="2 3" key="1">
    <citation type="submission" date="2020-04" db="EMBL/GenBank/DDBJ databases">
        <authorList>
            <person name="De Canck E."/>
        </authorList>
    </citation>
    <scope>NUCLEOTIDE SEQUENCE [LARGE SCALE GENOMIC DNA]</scope>
    <source>
        <strain evidence="2 3">LMG 28614</strain>
    </source>
</reference>
<evidence type="ECO:0000256" key="1">
    <source>
        <dbReference type="SAM" id="MobiDB-lite"/>
    </source>
</evidence>